<name>A0A4Q9KLJ9_PROTD</name>
<sequence>MTIYSHRATRPATAAQGATAHAASCTCPVCAGLHTFVRPRFFAGQLLTDTELTGLTTYMLDKQRLHNRYLHGYGVVCGLQVECDGCGPGVIVRPGYALDQCGNDLVLPDSITVPVDKLIAACTATGKVADCDPPRYPTASGCDDGEQTWCLWVRYREQQARPVTPLGGGPAPTSSCGCGCGGTTSTPSTGGCGCGGTKAAPTASGCGCGGTGRTSRATTCGCTNAPAQAPRPAGCEPSRTYEYVEFGVSPRDAACDDWGTALAGTFPARVVECITRLQPLLTKGMSKNLQGSALSMVTGGTKGLSTGAARDALCQLYANVVDLYRNDPMRTQCVLPEELQQIDCAPQRPNETDAEFGNRLVLGLQQLVLLVVLYLRDCVCYAALPPCPGPACDDRIVLACLTVKKGVVTKICNHACRKYAGSFVNREYWLPIGPVLSLLAAKLCCFPLSLPKVGREVADPAYVHGKVARPLSVRRYDNLLGALRADDFALAGLWKKRASQAMGKLRVANVLSSVERSLENARGSVRLASYLHSDAAEASAVLAKKGVKVQIVEVSDASEGLAFDAIPRAAEGGQATLYVQGGRVVGVRGSEGVDLTGGSK</sequence>
<gene>
    <name evidence="1" type="ORF">ET996_06015</name>
</gene>
<keyword evidence="2" id="KW-1185">Reference proteome</keyword>
<protein>
    <submittedName>
        <fullName evidence="1">Uncharacterized protein</fullName>
    </submittedName>
</protein>
<evidence type="ECO:0000313" key="1">
    <source>
        <dbReference type="EMBL" id="TBT95363.1"/>
    </source>
</evidence>
<dbReference type="EMBL" id="SDMR01000005">
    <property type="protein sequence ID" value="TBT95363.1"/>
    <property type="molecule type" value="Genomic_DNA"/>
</dbReference>
<comment type="caution">
    <text evidence="1">The sequence shown here is derived from an EMBL/GenBank/DDBJ whole genome shotgun (WGS) entry which is preliminary data.</text>
</comment>
<dbReference type="Proteomes" id="UP000291933">
    <property type="component" value="Unassembled WGS sequence"/>
</dbReference>
<organism evidence="1 2">
    <name type="scientific">Propioniciclava tarda</name>
    <dbReference type="NCBI Taxonomy" id="433330"/>
    <lineage>
        <taxon>Bacteria</taxon>
        <taxon>Bacillati</taxon>
        <taxon>Actinomycetota</taxon>
        <taxon>Actinomycetes</taxon>
        <taxon>Propionibacteriales</taxon>
        <taxon>Propionibacteriaceae</taxon>
        <taxon>Propioniciclava</taxon>
    </lineage>
</organism>
<accession>A0A4Q9KLJ9</accession>
<evidence type="ECO:0000313" key="2">
    <source>
        <dbReference type="Proteomes" id="UP000291933"/>
    </source>
</evidence>
<dbReference type="OrthoDB" id="147470at2"/>
<dbReference type="RefSeq" id="WP_131171659.1">
    <property type="nucleotide sequence ID" value="NZ_FXTL01000008.1"/>
</dbReference>
<proteinExistence type="predicted"/>
<reference evidence="1 2" key="1">
    <citation type="submission" date="2019-01" db="EMBL/GenBank/DDBJ databases">
        <title>Lactibacter flavus gen. nov., sp. nov., a novel bacterium of the family Propionibacteriaceae isolated from raw milk and dairy products.</title>
        <authorList>
            <person name="Huptas C."/>
            <person name="Wenning M."/>
            <person name="Breitenwieser F."/>
            <person name="Doll E."/>
            <person name="Von Neubeck M."/>
            <person name="Busse H.-J."/>
            <person name="Scherer S."/>
        </authorList>
    </citation>
    <scope>NUCLEOTIDE SEQUENCE [LARGE SCALE GENOMIC DNA]</scope>
    <source>
        <strain evidence="1 2">DSM 22130</strain>
    </source>
</reference>
<dbReference type="AlphaFoldDB" id="A0A4Q9KLJ9"/>